<dbReference type="EMBL" id="CP115450">
    <property type="protein sequence ID" value="WBP87455.1"/>
    <property type="molecule type" value="Genomic_DNA"/>
</dbReference>
<name>A0ABY7Q467_9ACTN</name>
<evidence type="ECO:0000256" key="1">
    <source>
        <dbReference type="SAM" id="Phobius"/>
    </source>
</evidence>
<proteinExistence type="predicted"/>
<evidence type="ECO:0000313" key="2">
    <source>
        <dbReference type="EMBL" id="WBP87455.1"/>
    </source>
</evidence>
<protein>
    <submittedName>
        <fullName evidence="2">Uncharacterized protein</fullName>
    </submittedName>
</protein>
<keyword evidence="1" id="KW-0472">Membrane</keyword>
<dbReference type="Proteomes" id="UP001212821">
    <property type="component" value="Chromosome"/>
</dbReference>
<keyword evidence="1" id="KW-0812">Transmembrane</keyword>
<feature type="transmembrane region" description="Helical" evidence="1">
    <location>
        <begin position="44"/>
        <end position="64"/>
    </location>
</feature>
<keyword evidence="3" id="KW-1185">Reference proteome</keyword>
<keyword evidence="1" id="KW-1133">Transmembrane helix</keyword>
<reference evidence="3" key="1">
    <citation type="submission" date="2022-12" db="EMBL/GenBank/DDBJ databases">
        <authorList>
            <person name="Mo P."/>
        </authorList>
    </citation>
    <scope>NUCLEOTIDE SEQUENCE [LARGE SCALE GENOMIC DNA]</scope>
    <source>
        <strain evidence="3">HUAS 3-15</strain>
    </source>
</reference>
<evidence type="ECO:0000313" key="3">
    <source>
        <dbReference type="Proteomes" id="UP001212821"/>
    </source>
</evidence>
<sequence>MARKGGELEAFIAFLGGLLAAGLVALAMAGVGLAARPTPAVKTAALVTLGAVWLTVTTTVYLRLKPRS</sequence>
<gene>
    <name evidence="2" type="ORF">O1G21_17475</name>
</gene>
<accession>A0ABY7Q467</accession>
<organism evidence="2 3">
    <name type="scientific">Kitasatospora cathayae</name>
    <dbReference type="NCBI Taxonomy" id="3004092"/>
    <lineage>
        <taxon>Bacteria</taxon>
        <taxon>Bacillati</taxon>
        <taxon>Actinomycetota</taxon>
        <taxon>Actinomycetes</taxon>
        <taxon>Kitasatosporales</taxon>
        <taxon>Streptomycetaceae</taxon>
        <taxon>Kitasatospora</taxon>
    </lineage>
</organism>
<dbReference type="RefSeq" id="WP_270144893.1">
    <property type="nucleotide sequence ID" value="NZ_CP115450.1"/>
</dbReference>